<dbReference type="Proteomes" id="UP001158576">
    <property type="component" value="Chromosome PAR"/>
</dbReference>
<evidence type="ECO:0000256" key="1">
    <source>
        <dbReference type="SAM" id="Coils"/>
    </source>
</evidence>
<gene>
    <name evidence="3" type="ORF">OKIOD_LOCUS1760</name>
</gene>
<dbReference type="InterPro" id="IPR011993">
    <property type="entry name" value="PH-like_dom_sf"/>
</dbReference>
<dbReference type="InterPro" id="IPR000195">
    <property type="entry name" value="Rab-GAP-TBC_dom"/>
</dbReference>
<dbReference type="PANTHER" id="PTHR47219:SF9">
    <property type="entry name" value="GTPASE ACTIVATING PROTEIN AND CENTROSOME-ASSOCIATED, ISOFORM B"/>
    <property type="match status" value="1"/>
</dbReference>
<dbReference type="Gene3D" id="2.30.29.30">
    <property type="entry name" value="Pleckstrin-homology domain (PH domain)/Phosphotyrosine-binding domain (PTB)"/>
    <property type="match status" value="1"/>
</dbReference>
<feature type="coiled-coil region" evidence="1">
    <location>
        <begin position="666"/>
        <end position="852"/>
    </location>
</feature>
<dbReference type="EMBL" id="OU015568">
    <property type="protein sequence ID" value="CAG5082765.1"/>
    <property type="molecule type" value="Genomic_DNA"/>
</dbReference>
<dbReference type="PANTHER" id="PTHR47219">
    <property type="entry name" value="RAB GTPASE-ACTIVATING PROTEIN 1-LIKE"/>
    <property type="match status" value="1"/>
</dbReference>
<accession>A0ABN7RSF8</accession>
<proteinExistence type="predicted"/>
<evidence type="ECO:0000313" key="3">
    <source>
        <dbReference type="EMBL" id="CAG5082765.1"/>
    </source>
</evidence>
<dbReference type="InterPro" id="IPR050302">
    <property type="entry name" value="Rab_GAP_TBC_domain"/>
</dbReference>
<organism evidence="3 4">
    <name type="scientific">Oikopleura dioica</name>
    <name type="common">Tunicate</name>
    <dbReference type="NCBI Taxonomy" id="34765"/>
    <lineage>
        <taxon>Eukaryota</taxon>
        <taxon>Metazoa</taxon>
        <taxon>Chordata</taxon>
        <taxon>Tunicata</taxon>
        <taxon>Appendicularia</taxon>
        <taxon>Copelata</taxon>
        <taxon>Oikopleuridae</taxon>
        <taxon>Oikopleura</taxon>
    </lineage>
</organism>
<evidence type="ECO:0000259" key="2">
    <source>
        <dbReference type="PROSITE" id="PS50086"/>
    </source>
</evidence>
<dbReference type="InterPro" id="IPR035969">
    <property type="entry name" value="Rab-GAP_TBC_sf"/>
</dbReference>
<feature type="domain" description="Rab-GAP TBC" evidence="2">
    <location>
        <begin position="397"/>
        <end position="586"/>
    </location>
</feature>
<dbReference type="Gene3D" id="1.10.472.80">
    <property type="entry name" value="Ypt/Rab-GAP domain of gyp1p, domain 3"/>
    <property type="match status" value="1"/>
</dbReference>
<dbReference type="SUPFAM" id="SSF47923">
    <property type="entry name" value="Ypt/Rab-GAP domain of gyp1p"/>
    <property type="match status" value="2"/>
</dbReference>
<dbReference type="SUPFAM" id="SSF50729">
    <property type="entry name" value="PH domain-like"/>
    <property type="match status" value="1"/>
</dbReference>
<dbReference type="Pfam" id="PF00566">
    <property type="entry name" value="RabGAP-TBC"/>
    <property type="match status" value="1"/>
</dbReference>
<name>A0ABN7RSF8_OIKDI</name>
<keyword evidence="4" id="KW-1185">Reference proteome</keyword>
<sequence length="867" mass="99590">MNAKNEKGEHDEHAILFHGITYLGATLVEDARDEKAVRKQIEDLSDEEGGFNVTVSIPSSADGILKLLEPGSLTEVTSFYLFRVLQFVSHEAKPGLIGFTENSDGASTYRCHVLRCQIPDAAEKIMSTVSQAFRRVPTTSVTLENNTHNLEFNVSLEIHEEENGKFVPVLFDKESFKLRRGFEKRVQVTVNQTAGLVLPVERCFGLLLCPGRLARAADMTLLDMEMSESKDVHSAIGTWDCAHPALRLLNTESKGNCFFVSAAVDLVLCGIADPVRFLIETKVRVFPQEEKWLLRGFKAKHQEEQFFMSVIESRQSSGAASYTVKSIESNTSRNRAPEMSLRVKDDDDEEPLSSGFGAVTLECSSERLAWWTKERISGWTEKNVRPEGIDEIIVKYGVPHALRGAIWPLLAKIKADKMEELKEAFRVLNTRWSPHDQAIQRDIGRTFPAHQYFQESGEAGQEALYRVCKAYSLYDSEVGYCQGQSFLVAALLTVQMPEEEAFALFTTIMHEYHFRGLYLHSFSELRLRFWILEQLVESELPSLHTHFKDLGVEAHMYSSQWFLTLFTAKFPLSLVYHVIDWFLLEGPNVIYRLALAMLRTWRRDLLSYDFEGVLRFFRVHLPRQFLDEASVISLINAAKQEKLSEKKEQKLRSEWEKAQDARETPAQRLERENKRLHSKVLRLDFESDLLVQNMIEKENAAQKQMDKQMEESKRMGRELDALRLQLQEIRRERDNFSQQVENFKEENEELKELWRKEVLRRDTDASELRNDILRKNALIADLTALNERNKKQNGEGGSSRSSFSENHAVSDGAVELELAQTKVRLVEIQCKNQDLEHTIQELEKSLSDARNTWINKLQARALNSVKK</sequence>
<reference evidence="3 4" key="1">
    <citation type="submission" date="2021-04" db="EMBL/GenBank/DDBJ databases">
        <authorList>
            <person name="Bliznina A."/>
        </authorList>
    </citation>
    <scope>NUCLEOTIDE SEQUENCE [LARGE SCALE GENOMIC DNA]</scope>
</reference>
<dbReference type="Pfam" id="PF12473">
    <property type="entry name" value="DUF3694"/>
    <property type="match status" value="1"/>
</dbReference>
<keyword evidence="1" id="KW-0175">Coiled coil</keyword>
<dbReference type="PROSITE" id="PS50086">
    <property type="entry name" value="TBC_RABGAP"/>
    <property type="match status" value="1"/>
</dbReference>
<evidence type="ECO:0000313" key="4">
    <source>
        <dbReference type="Proteomes" id="UP001158576"/>
    </source>
</evidence>
<dbReference type="Gene3D" id="1.10.8.270">
    <property type="entry name" value="putative rabgap domain of human tbc1 domain family member 14 like domains"/>
    <property type="match status" value="1"/>
</dbReference>
<dbReference type="InterPro" id="IPR022164">
    <property type="entry name" value="Kinesin-like"/>
</dbReference>
<dbReference type="SMART" id="SM00164">
    <property type="entry name" value="TBC"/>
    <property type="match status" value="1"/>
</dbReference>
<protein>
    <submittedName>
        <fullName evidence="3">Oidioi.mRNA.OKI2018_I69.PAR.g10202.t1.cds</fullName>
    </submittedName>
</protein>